<dbReference type="KEGG" id="dpx:DAPPUDRAFT_226030"/>
<evidence type="ECO:0000313" key="1">
    <source>
        <dbReference type="EMBL" id="EFX76426.1"/>
    </source>
</evidence>
<dbReference type="HOGENOM" id="CLU_1808161_0_0_1"/>
<protein>
    <submittedName>
        <fullName evidence="1">Uncharacterized protein</fullName>
    </submittedName>
</protein>
<keyword evidence="2" id="KW-1185">Reference proteome</keyword>
<organism evidence="1 2">
    <name type="scientific">Daphnia pulex</name>
    <name type="common">Water flea</name>
    <dbReference type="NCBI Taxonomy" id="6669"/>
    <lineage>
        <taxon>Eukaryota</taxon>
        <taxon>Metazoa</taxon>
        <taxon>Ecdysozoa</taxon>
        <taxon>Arthropoda</taxon>
        <taxon>Crustacea</taxon>
        <taxon>Branchiopoda</taxon>
        <taxon>Diplostraca</taxon>
        <taxon>Cladocera</taxon>
        <taxon>Anomopoda</taxon>
        <taxon>Daphniidae</taxon>
        <taxon>Daphnia</taxon>
    </lineage>
</organism>
<sequence length="143" mass="16780">MTTELELAEQEADDFTAMNRQGKRRAREMKNRQDMPSFVMRMEQRSSHEFRDTTGREVHYRDLRWRMTYQTNGVHSKIRDVVYDVLIGGHNRSQYATDGRWTTNHNCVPCTVVKLEGGCVFFLSHHLSTFYDFFARPSAGLPL</sequence>
<evidence type="ECO:0000313" key="2">
    <source>
        <dbReference type="Proteomes" id="UP000000305"/>
    </source>
</evidence>
<proteinExistence type="predicted"/>
<accession>E9GVK4</accession>
<dbReference type="EMBL" id="GL732568">
    <property type="protein sequence ID" value="EFX76426.1"/>
    <property type="molecule type" value="Genomic_DNA"/>
</dbReference>
<dbReference type="AlphaFoldDB" id="E9GVK4"/>
<reference evidence="1 2" key="1">
    <citation type="journal article" date="2011" name="Science">
        <title>The ecoresponsive genome of Daphnia pulex.</title>
        <authorList>
            <person name="Colbourne J.K."/>
            <person name="Pfrender M.E."/>
            <person name="Gilbert D."/>
            <person name="Thomas W.K."/>
            <person name="Tucker A."/>
            <person name="Oakley T.H."/>
            <person name="Tokishita S."/>
            <person name="Aerts A."/>
            <person name="Arnold G.J."/>
            <person name="Basu M.K."/>
            <person name="Bauer D.J."/>
            <person name="Caceres C.E."/>
            <person name="Carmel L."/>
            <person name="Casola C."/>
            <person name="Choi J.H."/>
            <person name="Detter J.C."/>
            <person name="Dong Q."/>
            <person name="Dusheyko S."/>
            <person name="Eads B.D."/>
            <person name="Frohlich T."/>
            <person name="Geiler-Samerotte K.A."/>
            <person name="Gerlach D."/>
            <person name="Hatcher P."/>
            <person name="Jogdeo S."/>
            <person name="Krijgsveld J."/>
            <person name="Kriventseva E.V."/>
            <person name="Kultz D."/>
            <person name="Laforsch C."/>
            <person name="Lindquist E."/>
            <person name="Lopez J."/>
            <person name="Manak J.R."/>
            <person name="Muller J."/>
            <person name="Pangilinan J."/>
            <person name="Patwardhan R.P."/>
            <person name="Pitluck S."/>
            <person name="Pritham E.J."/>
            <person name="Rechtsteiner A."/>
            <person name="Rho M."/>
            <person name="Rogozin I.B."/>
            <person name="Sakarya O."/>
            <person name="Salamov A."/>
            <person name="Schaack S."/>
            <person name="Shapiro H."/>
            <person name="Shiga Y."/>
            <person name="Skalitzky C."/>
            <person name="Smith Z."/>
            <person name="Souvorov A."/>
            <person name="Sung W."/>
            <person name="Tang Z."/>
            <person name="Tsuchiya D."/>
            <person name="Tu H."/>
            <person name="Vos H."/>
            <person name="Wang M."/>
            <person name="Wolf Y.I."/>
            <person name="Yamagata H."/>
            <person name="Yamada T."/>
            <person name="Ye Y."/>
            <person name="Shaw J.R."/>
            <person name="Andrews J."/>
            <person name="Crease T.J."/>
            <person name="Tang H."/>
            <person name="Lucas S.M."/>
            <person name="Robertson H.M."/>
            <person name="Bork P."/>
            <person name="Koonin E.V."/>
            <person name="Zdobnov E.M."/>
            <person name="Grigoriev I.V."/>
            <person name="Lynch M."/>
            <person name="Boore J.L."/>
        </authorList>
    </citation>
    <scope>NUCLEOTIDE SEQUENCE [LARGE SCALE GENOMIC DNA]</scope>
</reference>
<dbReference type="Proteomes" id="UP000000305">
    <property type="component" value="Unassembled WGS sequence"/>
</dbReference>
<dbReference type="InParanoid" id="E9GVK4"/>
<name>E9GVK4_DAPPU</name>
<gene>
    <name evidence="1" type="ORF">DAPPUDRAFT_226030</name>
</gene>